<evidence type="ECO:0000313" key="2">
    <source>
        <dbReference type="EMBL" id="PIO34189.1"/>
    </source>
</evidence>
<feature type="transmembrane region" description="Helical" evidence="1">
    <location>
        <begin position="20"/>
        <end position="40"/>
    </location>
</feature>
<sequence length="74" mass="8822">MEKVALFYNWKEAAKCNLFNTYNIICVKLCTYLYFLVWRASIHVHKATQKKLTLRNLYFVILELISYLLDISIA</sequence>
<dbReference type="EMBL" id="KV929386">
    <property type="protein sequence ID" value="PIO34189.1"/>
    <property type="molecule type" value="Genomic_DNA"/>
</dbReference>
<proteinExistence type="predicted"/>
<keyword evidence="1" id="KW-1133">Transmembrane helix</keyword>
<organism evidence="2">
    <name type="scientific">Aquarana catesbeiana</name>
    <name type="common">American bullfrog</name>
    <name type="synonym">Rana catesbeiana</name>
    <dbReference type="NCBI Taxonomy" id="8400"/>
    <lineage>
        <taxon>Eukaryota</taxon>
        <taxon>Metazoa</taxon>
        <taxon>Chordata</taxon>
        <taxon>Craniata</taxon>
        <taxon>Vertebrata</taxon>
        <taxon>Euteleostomi</taxon>
        <taxon>Amphibia</taxon>
        <taxon>Batrachia</taxon>
        <taxon>Anura</taxon>
        <taxon>Neobatrachia</taxon>
        <taxon>Ranoidea</taxon>
        <taxon>Ranidae</taxon>
        <taxon>Aquarana</taxon>
    </lineage>
</organism>
<feature type="transmembrane region" description="Helical" evidence="1">
    <location>
        <begin position="52"/>
        <end position="69"/>
    </location>
</feature>
<accession>A0A2G9S209</accession>
<gene>
    <name evidence="2" type="ORF">AB205_0019840</name>
</gene>
<reference evidence="2" key="1">
    <citation type="submission" date="2017-08" db="EMBL/GenBank/DDBJ databases">
        <title>Assembly of the North American Bullfrog Genome.</title>
        <authorList>
            <person name="Warren R.L."/>
            <person name="Vandervalk B.P."/>
            <person name="Kucuk E."/>
            <person name="Birol I."/>
            <person name="Helbing C."/>
            <person name="Pandoh P."/>
            <person name="Behsaz B."/>
            <person name="Mohamadi H."/>
            <person name="Chu J."/>
            <person name="Jackman S."/>
            <person name="Hammond S.A."/>
            <person name="Veldhoen N."/>
            <person name="Kirk H."/>
            <person name="Zhao Y."/>
            <person name="Coope R."/>
            <person name="Pleasance S."/>
            <person name="Moore R."/>
            <person name="Holt R."/>
        </authorList>
    </citation>
    <scope>NUCLEOTIDE SEQUENCE</scope>
    <source>
        <strain evidence="2">Bruno</strain>
        <tissue evidence="2">Liver</tissue>
    </source>
</reference>
<protein>
    <submittedName>
        <fullName evidence="2">Uncharacterized protein</fullName>
    </submittedName>
</protein>
<evidence type="ECO:0000256" key="1">
    <source>
        <dbReference type="SAM" id="Phobius"/>
    </source>
</evidence>
<dbReference type="AlphaFoldDB" id="A0A2G9S209"/>
<keyword evidence="1" id="KW-0472">Membrane</keyword>
<name>A0A2G9S209_AQUCT</name>
<dbReference type="OrthoDB" id="408373at2759"/>
<keyword evidence="1" id="KW-0812">Transmembrane</keyword>